<evidence type="ECO:0000313" key="4">
    <source>
        <dbReference type="EMBL" id="VDK57594.1"/>
    </source>
</evidence>
<evidence type="ECO:0000256" key="1">
    <source>
        <dbReference type="ARBA" id="ARBA00023015"/>
    </source>
</evidence>
<sequence>MGKPIPLEHVINYKMFLTNKINGTQGLNLFFREAGPLVEKFTTLLYSFSKMRITTEAYVCIKAITLFHYNRNPDWSGNHLDKPQFLQKVTLIQDQLPMLHNASSVLLHSKMFYVPFLICKNPHRFAGQDEHMMSA</sequence>
<keyword evidence="2" id="KW-0804">Transcription</keyword>
<dbReference type="SUPFAM" id="SSF48508">
    <property type="entry name" value="Nuclear receptor ligand-binding domain"/>
    <property type="match status" value="1"/>
</dbReference>
<evidence type="ECO:0000256" key="2">
    <source>
        <dbReference type="ARBA" id="ARBA00023163"/>
    </source>
</evidence>
<evidence type="ECO:0008006" key="6">
    <source>
        <dbReference type="Google" id="ProtNLM"/>
    </source>
</evidence>
<dbReference type="Gene3D" id="1.10.565.10">
    <property type="entry name" value="Retinoid X Receptor"/>
    <property type="match status" value="1"/>
</dbReference>
<gene>
    <name evidence="4" type="ORF">CGOC_LOCUS4044</name>
</gene>
<dbReference type="Proteomes" id="UP000271889">
    <property type="component" value="Unassembled WGS sequence"/>
</dbReference>
<reference evidence="4 5" key="1">
    <citation type="submission" date="2018-11" db="EMBL/GenBank/DDBJ databases">
        <authorList>
            <consortium name="Pathogen Informatics"/>
        </authorList>
    </citation>
    <scope>NUCLEOTIDE SEQUENCE [LARGE SCALE GENOMIC DNA]</scope>
</reference>
<keyword evidence="3" id="KW-0675">Receptor</keyword>
<keyword evidence="1" id="KW-0805">Transcription regulation</keyword>
<evidence type="ECO:0000313" key="5">
    <source>
        <dbReference type="Proteomes" id="UP000271889"/>
    </source>
</evidence>
<protein>
    <recommendedName>
        <fullName evidence="6">NR LBD domain-containing protein</fullName>
    </recommendedName>
</protein>
<dbReference type="OrthoDB" id="10006908at2759"/>
<evidence type="ECO:0000256" key="3">
    <source>
        <dbReference type="ARBA" id="ARBA00023170"/>
    </source>
</evidence>
<dbReference type="InterPro" id="IPR035500">
    <property type="entry name" value="NHR-like_dom_sf"/>
</dbReference>
<organism evidence="4 5">
    <name type="scientific">Cylicostephanus goldi</name>
    <name type="common">Nematode worm</name>
    <dbReference type="NCBI Taxonomy" id="71465"/>
    <lineage>
        <taxon>Eukaryota</taxon>
        <taxon>Metazoa</taxon>
        <taxon>Ecdysozoa</taxon>
        <taxon>Nematoda</taxon>
        <taxon>Chromadorea</taxon>
        <taxon>Rhabditida</taxon>
        <taxon>Rhabditina</taxon>
        <taxon>Rhabditomorpha</taxon>
        <taxon>Strongyloidea</taxon>
        <taxon>Strongylidae</taxon>
        <taxon>Cylicostephanus</taxon>
    </lineage>
</organism>
<keyword evidence="5" id="KW-1185">Reference proteome</keyword>
<proteinExistence type="predicted"/>
<accession>A0A3P6SR78</accession>
<dbReference type="AlphaFoldDB" id="A0A3P6SR78"/>
<name>A0A3P6SR78_CYLGO</name>
<dbReference type="EMBL" id="UYRV01010670">
    <property type="protein sequence ID" value="VDK57594.1"/>
    <property type="molecule type" value="Genomic_DNA"/>
</dbReference>